<evidence type="ECO:0000313" key="2">
    <source>
        <dbReference type="Proteomes" id="UP000000377"/>
    </source>
</evidence>
<organism evidence="1 2">
    <name type="scientific">Streptomyces bingchenggensis (strain BCW-1)</name>
    <dbReference type="NCBI Taxonomy" id="749414"/>
    <lineage>
        <taxon>Bacteria</taxon>
        <taxon>Bacillati</taxon>
        <taxon>Actinomycetota</taxon>
        <taxon>Actinomycetes</taxon>
        <taxon>Kitasatosporales</taxon>
        <taxon>Streptomycetaceae</taxon>
        <taxon>Streptomyces</taxon>
    </lineage>
</organism>
<gene>
    <name evidence="1" type="ordered locus">SBI_04692</name>
</gene>
<dbReference type="PATRIC" id="fig|749414.3.peg.4851"/>
<dbReference type="RefSeq" id="WP_014177282.1">
    <property type="nucleotide sequence ID" value="NC_016582.1"/>
</dbReference>
<dbReference type="HOGENOM" id="CLU_2467559_0_0_11"/>
<accession>D7BZ76</accession>
<dbReference type="KEGG" id="sbh:SBI_04692"/>
<keyword evidence="2" id="KW-1185">Reference proteome</keyword>
<dbReference type="EMBL" id="CP002047">
    <property type="protein sequence ID" value="ADI07812.1"/>
    <property type="molecule type" value="Genomic_DNA"/>
</dbReference>
<proteinExistence type="predicted"/>
<dbReference type="STRING" id="749414.SBI_04692"/>
<dbReference type="AlphaFoldDB" id="D7BZ76"/>
<dbReference type="Proteomes" id="UP000000377">
    <property type="component" value="Chromosome"/>
</dbReference>
<sequence length="88" mass="10216">MRKTPSKLNRLAQRLLDMAGGNGVSHTTVRRWVLEVIELLAARAERLERALKRIIRKGGHVVLIDGTLVCTRRWYSRDNRRNNIEIAR</sequence>
<protein>
    <recommendedName>
        <fullName evidence="3">Transposase</fullName>
    </recommendedName>
</protein>
<evidence type="ECO:0000313" key="1">
    <source>
        <dbReference type="EMBL" id="ADI07812.1"/>
    </source>
</evidence>
<evidence type="ECO:0008006" key="3">
    <source>
        <dbReference type="Google" id="ProtNLM"/>
    </source>
</evidence>
<reference evidence="1 2" key="1">
    <citation type="journal article" date="2010" name="J. Bacteriol.">
        <title>Genome sequence of the milbemycin-producing bacterium Streptomyces bingchenggensis.</title>
        <authorList>
            <person name="Wang X.J."/>
            <person name="Yan Y.J."/>
            <person name="Zhang B."/>
            <person name="An J."/>
            <person name="Wang J.J."/>
            <person name="Tian J."/>
            <person name="Jiang L."/>
            <person name="Chen Y.H."/>
            <person name="Huang S.X."/>
            <person name="Yin M."/>
            <person name="Zhang J."/>
            <person name="Gao A.L."/>
            <person name="Liu C.X."/>
            <person name="Zhu Z.X."/>
            <person name="Xiang W.S."/>
        </authorList>
    </citation>
    <scope>NUCLEOTIDE SEQUENCE [LARGE SCALE GENOMIC DNA]</scope>
    <source>
        <strain evidence="1 2">BCW-1</strain>
    </source>
</reference>
<name>D7BZ76_STRBB</name>